<organism evidence="1">
    <name type="scientific">Anguilla anguilla</name>
    <name type="common">European freshwater eel</name>
    <name type="synonym">Muraena anguilla</name>
    <dbReference type="NCBI Taxonomy" id="7936"/>
    <lineage>
        <taxon>Eukaryota</taxon>
        <taxon>Metazoa</taxon>
        <taxon>Chordata</taxon>
        <taxon>Craniata</taxon>
        <taxon>Vertebrata</taxon>
        <taxon>Euteleostomi</taxon>
        <taxon>Actinopterygii</taxon>
        <taxon>Neopterygii</taxon>
        <taxon>Teleostei</taxon>
        <taxon>Anguilliformes</taxon>
        <taxon>Anguillidae</taxon>
        <taxon>Anguilla</taxon>
    </lineage>
</organism>
<protein>
    <submittedName>
        <fullName evidence="1">Uncharacterized protein</fullName>
    </submittedName>
</protein>
<proteinExistence type="predicted"/>
<accession>A0A0E9XA47</accession>
<evidence type="ECO:0000313" key="1">
    <source>
        <dbReference type="EMBL" id="JAH99637.1"/>
    </source>
</evidence>
<reference evidence="1" key="1">
    <citation type="submission" date="2014-11" db="EMBL/GenBank/DDBJ databases">
        <authorList>
            <person name="Amaro Gonzalez C."/>
        </authorList>
    </citation>
    <scope>NUCLEOTIDE SEQUENCE</scope>
</reference>
<sequence>MLFAQYRQWDKVLRPFVFICVFVQCPSRTSAPCTLLSLDVAMVPISSLVM</sequence>
<reference evidence="1" key="2">
    <citation type="journal article" date="2015" name="Fish Shellfish Immunol.">
        <title>Early steps in the European eel (Anguilla anguilla)-Vibrio vulnificus interaction in the gills: Role of the RtxA13 toxin.</title>
        <authorList>
            <person name="Callol A."/>
            <person name="Pajuelo D."/>
            <person name="Ebbesson L."/>
            <person name="Teles M."/>
            <person name="MacKenzie S."/>
            <person name="Amaro C."/>
        </authorList>
    </citation>
    <scope>NUCLEOTIDE SEQUENCE</scope>
</reference>
<name>A0A0E9XA47_ANGAN</name>
<dbReference type="EMBL" id="GBXM01008940">
    <property type="protein sequence ID" value="JAH99637.1"/>
    <property type="molecule type" value="Transcribed_RNA"/>
</dbReference>
<dbReference type="AlphaFoldDB" id="A0A0E9XA47"/>